<dbReference type="EMBL" id="HG793126">
    <property type="protein sequence ID" value="CDK25496.1"/>
    <property type="molecule type" value="Genomic_DNA"/>
</dbReference>
<dbReference type="Proteomes" id="UP000019384">
    <property type="component" value="Unassembled WGS sequence"/>
</dbReference>
<keyword evidence="2" id="KW-1185">Reference proteome</keyword>
<proteinExistence type="predicted"/>
<reference evidence="1" key="2">
    <citation type="submission" date="2014-02" db="EMBL/GenBank/DDBJ databases">
        <title>Complete DNA sequence of /Kuraishia capsulata/ illustrates novel genomic features among budding yeasts (/Saccharomycotina/).</title>
        <authorList>
            <person name="Morales L."/>
            <person name="Noel B."/>
            <person name="Porcel B."/>
            <person name="Marcet-Houben M."/>
            <person name="Hullo M-F."/>
            <person name="Sacerdot C."/>
            <person name="Tekaia F."/>
            <person name="Leh-Louis V."/>
            <person name="Despons L."/>
            <person name="Khanna V."/>
            <person name="Aury J-M."/>
            <person name="Barbe V."/>
            <person name="Couloux A."/>
            <person name="Labadie K."/>
            <person name="Pelletier E."/>
            <person name="Souciet J-L."/>
            <person name="Boekhout T."/>
            <person name="Gabaldon T."/>
            <person name="Wincker P."/>
            <person name="Dujon B."/>
        </authorList>
    </citation>
    <scope>NUCLEOTIDE SEQUENCE</scope>
    <source>
        <strain evidence="1">CBS 1993</strain>
    </source>
</reference>
<dbReference type="STRING" id="1382522.W6MHP0"/>
<dbReference type="RefSeq" id="XP_022457508.1">
    <property type="nucleotide sequence ID" value="XM_022603647.1"/>
</dbReference>
<gene>
    <name evidence="1" type="ORF">KUCA_T00001466001</name>
</gene>
<organism evidence="1 2">
    <name type="scientific">Kuraishia capsulata CBS 1993</name>
    <dbReference type="NCBI Taxonomy" id="1382522"/>
    <lineage>
        <taxon>Eukaryota</taxon>
        <taxon>Fungi</taxon>
        <taxon>Dikarya</taxon>
        <taxon>Ascomycota</taxon>
        <taxon>Saccharomycotina</taxon>
        <taxon>Pichiomycetes</taxon>
        <taxon>Pichiales</taxon>
        <taxon>Pichiaceae</taxon>
        <taxon>Kuraishia</taxon>
    </lineage>
</organism>
<dbReference type="AlphaFoldDB" id="W6MHP0"/>
<protein>
    <submittedName>
        <fullName evidence="1">Uncharacterized protein</fullName>
    </submittedName>
</protein>
<evidence type="ECO:0000313" key="1">
    <source>
        <dbReference type="EMBL" id="CDK25496.1"/>
    </source>
</evidence>
<dbReference type="GeneID" id="34518896"/>
<sequence length="745" mass="86248">MEAEQPVRPEAVWDFPGIDPVTAINEVNYVNGAVGPEKCLEMIEYIHSHKYDFDESRFDIFPLHRYLLNYTVPNVGDHLSPSDILGTFLPIAALCDPWTQPSDTGEDNRYMFSVDLISDLAIALIAPQFQKQNGYPQFAFAFSLEYVISHIMEKLRCCEVDSLLAKYPNSQHSSKQDPESWEEWLPYPGYRITQEESDFHDLMLMYKVVIVSLMVIFKMYRTERKSCPFILDWVRFWQCSTLILLLCLEVDRDHEDLGKETPPIVVAVAKGMGAIRNILSVFLNDSFDERMHDLKHETLNNFMSIWARKTGDGSLRPSVKELLQHASMLTFEEVSDDFEQKFEQNFEYDDFVEEDLKYMFEFELDQNSEDEEEGCGVIEFEIHPECHCEFPEEESVAEEDNENKVFHTEAQLSSVEKRLAQELKSYTDDPKKAFNSTELVSKLYKIDGDPKTSFKPPLRSLFKLQNTSKMVSMSDMTLWTFLMDQLFGVGDFDVAYAQIQNTYYTQATFDYVHELVKGQRRVNSHWLIFTAENVDQIILHMELGFHDFKTEQEAEGGNTDKLVQVFVLCLERLYDAGYLHLIGEEVKQMTLALLTTYTSVAPSVRRFRFKIQEACTRLDPIATAIMEDKDIENQLLLKLLEICVDKKETVTFDIKALVKEFTELNPTAASMTEQELILAEYIFLLERFYPSFNKLNIMEFMSRFAETIKQAMDARNKRGIDIPGLAVVARVSDDPVKVFHNALLH</sequence>
<accession>W6MHP0</accession>
<dbReference type="OrthoDB" id="3980110at2759"/>
<reference evidence="1" key="1">
    <citation type="submission" date="2013-12" db="EMBL/GenBank/DDBJ databases">
        <authorList>
            <person name="Genoscope - CEA"/>
        </authorList>
    </citation>
    <scope>NUCLEOTIDE SEQUENCE</scope>
    <source>
        <strain evidence="1">CBS 1993</strain>
    </source>
</reference>
<dbReference type="HOGENOM" id="CLU_372995_0_0_1"/>
<name>W6MHP0_9ASCO</name>
<evidence type="ECO:0000313" key="2">
    <source>
        <dbReference type="Proteomes" id="UP000019384"/>
    </source>
</evidence>